<organism evidence="1 2">
    <name type="scientific">Castanea mollissima</name>
    <name type="common">Chinese chestnut</name>
    <dbReference type="NCBI Taxonomy" id="60419"/>
    <lineage>
        <taxon>Eukaryota</taxon>
        <taxon>Viridiplantae</taxon>
        <taxon>Streptophyta</taxon>
        <taxon>Embryophyta</taxon>
        <taxon>Tracheophyta</taxon>
        <taxon>Spermatophyta</taxon>
        <taxon>Magnoliopsida</taxon>
        <taxon>eudicotyledons</taxon>
        <taxon>Gunneridae</taxon>
        <taxon>Pentapetalae</taxon>
        <taxon>rosids</taxon>
        <taxon>fabids</taxon>
        <taxon>Fagales</taxon>
        <taxon>Fagaceae</taxon>
        <taxon>Castanea</taxon>
    </lineage>
</organism>
<dbReference type="Proteomes" id="UP000737018">
    <property type="component" value="Unassembled WGS sequence"/>
</dbReference>
<gene>
    <name evidence="1" type="ORF">CMV_000300</name>
</gene>
<comment type="caution">
    <text evidence="1">The sequence shown here is derived from an EMBL/GenBank/DDBJ whole genome shotgun (WGS) entry which is preliminary data.</text>
</comment>
<sequence>MGIYKLATRDLQILRTAWLRAFTTPSLASFASSAKFTMVDIADSLEAANRQIETRPLLLVPLSLSPISHGCESQCFGGHCGSLGHGGSGSWVTVWWWIRFGGG</sequence>
<evidence type="ECO:0000313" key="2">
    <source>
        <dbReference type="Proteomes" id="UP000737018"/>
    </source>
</evidence>
<evidence type="ECO:0000313" key="1">
    <source>
        <dbReference type="EMBL" id="KAF3976526.1"/>
    </source>
</evidence>
<reference evidence="1" key="1">
    <citation type="submission" date="2020-03" db="EMBL/GenBank/DDBJ databases">
        <title>Castanea mollissima Vanexum genome sequencing.</title>
        <authorList>
            <person name="Staton M."/>
        </authorList>
    </citation>
    <scope>NUCLEOTIDE SEQUENCE</scope>
    <source>
        <tissue evidence="1">Leaf</tissue>
    </source>
</reference>
<proteinExistence type="predicted"/>
<accession>A0A8J4W7K1</accession>
<protein>
    <submittedName>
        <fullName evidence="1">Uncharacterized protein</fullName>
    </submittedName>
</protein>
<name>A0A8J4W7K1_9ROSI</name>
<dbReference type="EMBL" id="JRKL02000014">
    <property type="protein sequence ID" value="KAF3976526.1"/>
    <property type="molecule type" value="Genomic_DNA"/>
</dbReference>
<keyword evidence="2" id="KW-1185">Reference proteome</keyword>
<dbReference type="AlphaFoldDB" id="A0A8J4W7K1"/>